<keyword evidence="9" id="KW-1185">Reference proteome</keyword>
<evidence type="ECO:0008006" key="10">
    <source>
        <dbReference type="Google" id="ProtNLM"/>
    </source>
</evidence>
<dbReference type="NCBIfam" id="TIGR01782">
    <property type="entry name" value="TonB-Xanth-Caul"/>
    <property type="match status" value="1"/>
</dbReference>
<dbReference type="InterPro" id="IPR012910">
    <property type="entry name" value="Plug_dom"/>
</dbReference>
<keyword evidence="3" id="KW-0998">Cell outer membrane</keyword>
<dbReference type="STRING" id="1656094.BFC18_03485"/>
<gene>
    <name evidence="8" type="ORF">BFC18_03485</name>
</gene>
<dbReference type="AlphaFoldDB" id="A0A1E7ZFS9"/>
<feature type="signal peptide" evidence="5">
    <location>
        <begin position="1"/>
        <end position="24"/>
    </location>
</feature>
<reference evidence="8 9" key="1">
    <citation type="submission" date="2016-08" db="EMBL/GenBank/DDBJ databases">
        <authorList>
            <person name="Seilhamer J.J."/>
        </authorList>
    </citation>
    <scope>NUCLEOTIDE SEQUENCE [LARGE SCALE GENOMIC DNA]</scope>
    <source>
        <strain evidence="8 9">KCTC 42603</strain>
    </source>
</reference>
<feature type="domain" description="TonB-dependent receptor-like beta-barrel" evidence="6">
    <location>
        <begin position="384"/>
        <end position="917"/>
    </location>
</feature>
<keyword evidence="2 4" id="KW-0472">Membrane</keyword>
<dbReference type="Gene3D" id="2.40.170.20">
    <property type="entry name" value="TonB-dependent receptor, beta-barrel domain"/>
    <property type="match status" value="1"/>
</dbReference>
<dbReference type="GO" id="GO:0009279">
    <property type="term" value="C:cell outer membrane"/>
    <property type="evidence" value="ECO:0007669"/>
    <property type="project" value="UniProtKB-SubCell"/>
</dbReference>
<evidence type="ECO:0000313" key="8">
    <source>
        <dbReference type="EMBL" id="OFC72330.1"/>
    </source>
</evidence>
<evidence type="ECO:0000256" key="5">
    <source>
        <dbReference type="SAM" id="SignalP"/>
    </source>
</evidence>
<evidence type="ECO:0000259" key="7">
    <source>
        <dbReference type="Pfam" id="PF07715"/>
    </source>
</evidence>
<dbReference type="EMBL" id="MDHN01000005">
    <property type="protein sequence ID" value="OFC72330.1"/>
    <property type="molecule type" value="Genomic_DNA"/>
</dbReference>
<dbReference type="PANTHER" id="PTHR40980:SF3">
    <property type="entry name" value="TONB-DEPENDENT RECEPTOR-LIKE BETA-BARREL DOMAIN-CONTAINING PROTEIN"/>
    <property type="match status" value="1"/>
</dbReference>
<dbReference type="InterPro" id="IPR037066">
    <property type="entry name" value="Plug_dom_sf"/>
</dbReference>
<dbReference type="InterPro" id="IPR036942">
    <property type="entry name" value="Beta-barrel_TonB_sf"/>
</dbReference>
<name>A0A1E7ZFS9_9ALTE</name>
<evidence type="ECO:0000256" key="4">
    <source>
        <dbReference type="RuleBase" id="RU003357"/>
    </source>
</evidence>
<proteinExistence type="inferred from homology"/>
<dbReference type="InterPro" id="IPR010104">
    <property type="entry name" value="TonB_rcpt_bac"/>
</dbReference>
<evidence type="ECO:0000256" key="1">
    <source>
        <dbReference type="ARBA" id="ARBA00004442"/>
    </source>
</evidence>
<dbReference type="OrthoDB" id="8727862at2"/>
<sequence>MKAGYRKTLLACCITSALSPLALAQEAQPQDQAAQDAEVIEVRGIRRSLSEAQDIKRSAPGVVDAISAEDLGKFPDTNIAESLQRIPGIAIDRNGGEGQFVTVRGFGPSFNTVLVNGRRIVSETGGREFSFDLYPAELISGAEIYKTGVASLQEGGIGATVNLKTARPFSLADGTMLFSGKALYDDNSEETTPQLFGLYSTSFNDGATGFLISGSYQNRKSQEDFTNTNGWLPTDVENINFAEGVDANPGNVTTAFIPRETQTGRRLQERERMNVQAVFQHYLKDELLLTVDGFYNKFDVNSNATMLGSWYGTPAATSNVILNENGTVLEQDISSEVGILNRLEGRPTETRAIGFNLKWLATDELTTVFDFGYSDSEAKQGTGNGQAVMGFTDDPNDPTDDFHFDNYGNEAQVIYPEAIVNRLLDKDSYRSHVAQYGDQAGDGTGGNSVEASIYQFAIDNVYEPYDGGMLRNIKFGANYSKEDKTVDIVRPSFDVFCQYCFFGIDVPNELVLDFDTSGLLDGVSPDTFRDIYSFNLNDYIGWQTSAEGFAARDEYYGLESGTSQAFYEAQPGGFLGTRQPDSYEVSETIFAAYADMLFEGSLKDMEWKLNTGARLVYTKDEATGSQQNLVSLSQTTATQYNPGFDTSGNEFQSESNDYLKLLPNISFTINPTEDFVVRLAVSETMTRPELKDLAPRLSYLDLRPGSLNAVAGNVNLKPYTSINLDASFEYYWGEINYVSLALFQKEVQNFIVTDNEVVTISDVDIQQPLISADAAIDANAGTIDFNVQRPLNSETADVKGMELAAQYAFDSGVLEGLGFSANATFLDSNAEIASNSDVSTLFAIPGLGNSMNATMFYEKGPIEARISWSNRDEFLEYLINPKAGVEPVFTEEFSQVDFQLTYRINDDFSVFVEGTNITDEAIRKHGRYDEQFILYRNTGPRYALGFRGQF</sequence>
<dbReference type="Gene3D" id="2.170.130.10">
    <property type="entry name" value="TonB-dependent receptor, plug domain"/>
    <property type="match status" value="1"/>
</dbReference>
<keyword evidence="5" id="KW-0732">Signal</keyword>
<dbReference type="Pfam" id="PF07715">
    <property type="entry name" value="Plug"/>
    <property type="match status" value="1"/>
</dbReference>
<dbReference type="Proteomes" id="UP000175691">
    <property type="component" value="Unassembled WGS sequence"/>
</dbReference>
<comment type="caution">
    <text evidence="8">The sequence shown here is derived from an EMBL/GenBank/DDBJ whole genome shotgun (WGS) entry which is preliminary data.</text>
</comment>
<dbReference type="RefSeq" id="WP_070123557.1">
    <property type="nucleotide sequence ID" value="NZ_MDHN01000005.1"/>
</dbReference>
<accession>A0A1E7ZFS9</accession>
<evidence type="ECO:0000256" key="3">
    <source>
        <dbReference type="ARBA" id="ARBA00023237"/>
    </source>
</evidence>
<keyword evidence="4" id="KW-0798">TonB box</keyword>
<dbReference type="InterPro" id="IPR000531">
    <property type="entry name" value="Beta-barrel_TonB"/>
</dbReference>
<feature type="chain" id="PRO_5009209835" description="TonB-dependent receptor" evidence="5">
    <location>
        <begin position="25"/>
        <end position="950"/>
    </location>
</feature>
<evidence type="ECO:0000313" key="9">
    <source>
        <dbReference type="Proteomes" id="UP000175691"/>
    </source>
</evidence>
<comment type="subcellular location">
    <subcellularLocation>
        <location evidence="1 4">Cell outer membrane</location>
    </subcellularLocation>
</comment>
<dbReference type="Pfam" id="PF00593">
    <property type="entry name" value="TonB_dep_Rec_b-barrel"/>
    <property type="match status" value="1"/>
</dbReference>
<protein>
    <recommendedName>
        <fullName evidence="10">TonB-dependent receptor</fullName>
    </recommendedName>
</protein>
<evidence type="ECO:0000259" key="6">
    <source>
        <dbReference type="Pfam" id="PF00593"/>
    </source>
</evidence>
<organism evidence="8 9">
    <name type="scientific">Alteromonas confluentis</name>
    <dbReference type="NCBI Taxonomy" id="1656094"/>
    <lineage>
        <taxon>Bacteria</taxon>
        <taxon>Pseudomonadati</taxon>
        <taxon>Pseudomonadota</taxon>
        <taxon>Gammaproteobacteria</taxon>
        <taxon>Alteromonadales</taxon>
        <taxon>Alteromonadaceae</taxon>
        <taxon>Alteromonas/Salinimonas group</taxon>
        <taxon>Alteromonas</taxon>
    </lineage>
</organism>
<evidence type="ECO:0000256" key="2">
    <source>
        <dbReference type="ARBA" id="ARBA00023136"/>
    </source>
</evidence>
<feature type="domain" description="TonB-dependent receptor plug" evidence="7">
    <location>
        <begin position="56"/>
        <end position="156"/>
    </location>
</feature>
<dbReference type="SUPFAM" id="SSF56935">
    <property type="entry name" value="Porins"/>
    <property type="match status" value="1"/>
</dbReference>
<comment type="similarity">
    <text evidence="4">Belongs to the TonB-dependent receptor family.</text>
</comment>
<dbReference type="PANTHER" id="PTHR40980">
    <property type="entry name" value="PLUG DOMAIN-CONTAINING PROTEIN"/>
    <property type="match status" value="1"/>
</dbReference>